<evidence type="ECO:0000313" key="3">
    <source>
        <dbReference type="Proteomes" id="UP000285301"/>
    </source>
</evidence>
<reference evidence="2 3" key="1">
    <citation type="journal article" date="2018" name="Gigascience">
        <title>Genomes of trombidid mites reveal novel predicted allergens and laterally-transferred genes associated with secondary metabolism.</title>
        <authorList>
            <person name="Dong X."/>
            <person name="Chaisiri K."/>
            <person name="Xia D."/>
            <person name="Armstrong S.D."/>
            <person name="Fang Y."/>
            <person name="Donnelly M.J."/>
            <person name="Kadowaki T."/>
            <person name="McGarry J.W."/>
            <person name="Darby A.C."/>
            <person name="Makepeace B.L."/>
        </authorList>
    </citation>
    <scope>NUCLEOTIDE SEQUENCE [LARGE SCALE GENOMIC DNA]</scope>
    <source>
        <strain evidence="2">UoL-WK</strain>
    </source>
</reference>
<dbReference type="PANTHER" id="PTHR31859:SF9">
    <property type="entry name" value="TETRATRICOPEPTIDE REPEAT PROTEIN 39B"/>
    <property type="match status" value="1"/>
</dbReference>
<dbReference type="AlphaFoldDB" id="A0A443QM58"/>
<dbReference type="PANTHER" id="PTHR31859">
    <property type="entry name" value="TETRATRICOPEPTIDE REPEAT PROTEIN 39 FAMILY MEMBER"/>
    <property type="match status" value="1"/>
</dbReference>
<sequence length="598" mass="70236">MSETTKTIEIRIDSSNVCNRFRSDFEEHEDYYFDYSAMSENESLEKALIATDHLYNLFYKNKFDEAFAFAEHHIEDSLYHCHDKGFLSCVYALLTLEKAEMDKAKAAIEKTLQFCERKRRPNSLLENLSNLIWQTDFDKYTDYEIHAELIYAESQAMMALLTFFGDQSFISLIKGAFRVRASNQALKFCYEALKNKSNWDSDENRLQFESGVCNGVGLFNLYLSIVPDRILRLLQMAGFSGDYKHAIALLKRSTELKSGARFRVTALCVKAFQLYVTQIGGFCDYDIKWTQELIDELQSKFPNAIFVLFFSAKFNLMKGNLEKAIEEFLECMSLQESWKQIHNICRWDLVWAYAIKQDWKNAAEIAKRLRFDCSYSPASNLYEYAVFKMMEMEDERKTELKDEIDRAMRMVPQLKIRYAGKTIPQEKFFCTRAIHYIEEGREPIIALLETFYIWNVFSMINNEKTIQSFLQRANEKLEELQRKKNSENVFDQISCLLLVKGVLLRNLREYENSIKCLQTIIQCENLISRDTYLVPHAELELGITFFKCCNYQESLKWIRAAKSNEKKFLNEAVLLIRAHQFIKKIKEIESCDETDTHL</sequence>
<gene>
    <name evidence="2" type="ORF">B4U79_01173</name>
</gene>
<feature type="coiled-coil region" evidence="1">
    <location>
        <begin position="390"/>
        <end position="417"/>
    </location>
</feature>
<comment type="caution">
    <text evidence="2">The sequence shown here is derived from an EMBL/GenBank/DDBJ whole genome shotgun (WGS) entry which is preliminary data.</text>
</comment>
<proteinExistence type="predicted"/>
<name>A0A443QM58_9ACAR</name>
<evidence type="ECO:0000313" key="2">
    <source>
        <dbReference type="EMBL" id="RWS04100.1"/>
    </source>
</evidence>
<dbReference type="InterPro" id="IPR011990">
    <property type="entry name" value="TPR-like_helical_dom_sf"/>
</dbReference>
<dbReference type="EMBL" id="NCKU01005852">
    <property type="protein sequence ID" value="RWS04100.1"/>
    <property type="molecule type" value="Genomic_DNA"/>
</dbReference>
<feature type="coiled-coil region" evidence="1">
    <location>
        <begin position="463"/>
        <end position="490"/>
    </location>
</feature>
<organism evidence="2 3">
    <name type="scientific">Dinothrombium tinctorium</name>
    <dbReference type="NCBI Taxonomy" id="1965070"/>
    <lineage>
        <taxon>Eukaryota</taxon>
        <taxon>Metazoa</taxon>
        <taxon>Ecdysozoa</taxon>
        <taxon>Arthropoda</taxon>
        <taxon>Chelicerata</taxon>
        <taxon>Arachnida</taxon>
        <taxon>Acari</taxon>
        <taxon>Acariformes</taxon>
        <taxon>Trombidiformes</taxon>
        <taxon>Prostigmata</taxon>
        <taxon>Anystina</taxon>
        <taxon>Parasitengona</taxon>
        <taxon>Trombidioidea</taxon>
        <taxon>Trombidiidae</taxon>
        <taxon>Dinothrombium</taxon>
    </lineage>
</organism>
<evidence type="ECO:0000256" key="1">
    <source>
        <dbReference type="SAM" id="Coils"/>
    </source>
</evidence>
<dbReference type="Pfam" id="PF10300">
    <property type="entry name" value="Iml2-TPR_39"/>
    <property type="match status" value="1"/>
</dbReference>
<dbReference type="Gene3D" id="1.25.40.10">
    <property type="entry name" value="Tetratricopeptide repeat domain"/>
    <property type="match status" value="1"/>
</dbReference>
<dbReference type="InterPro" id="IPR019412">
    <property type="entry name" value="IML2/TPR_39"/>
</dbReference>
<keyword evidence="3" id="KW-1185">Reference proteome</keyword>
<dbReference type="OrthoDB" id="6421628at2759"/>
<protein>
    <submittedName>
        <fullName evidence="2">Tetratricopeptide repeat protein 39B-like protein</fullName>
    </submittedName>
</protein>
<keyword evidence="1" id="KW-0175">Coiled coil</keyword>
<dbReference type="Proteomes" id="UP000285301">
    <property type="component" value="Unassembled WGS sequence"/>
</dbReference>
<dbReference type="SUPFAM" id="SSF48452">
    <property type="entry name" value="TPR-like"/>
    <property type="match status" value="1"/>
</dbReference>
<accession>A0A443QM58</accession>